<name>U4KXJ8_PYROM</name>
<dbReference type="Proteomes" id="UP000018144">
    <property type="component" value="Unassembled WGS sequence"/>
</dbReference>
<organism evidence="1 2">
    <name type="scientific">Pyronema omphalodes (strain CBS 100304)</name>
    <name type="common">Pyronema confluens</name>
    <dbReference type="NCBI Taxonomy" id="1076935"/>
    <lineage>
        <taxon>Eukaryota</taxon>
        <taxon>Fungi</taxon>
        <taxon>Dikarya</taxon>
        <taxon>Ascomycota</taxon>
        <taxon>Pezizomycotina</taxon>
        <taxon>Pezizomycetes</taxon>
        <taxon>Pezizales</taxon>
        <taxon>Pyronemataceae</taxon>
        <taxon>Pyronema</taxon>
    </lineage>
</organism>
<sequence length="66" mass="7435">MMMIPTSTLRRSFGSVTRALIWGPSLWNILQVPSTYIGVHLTYITDQRDLKRSKLGPGSLLGLEIF</sequence>
<gene>
    <name evidence="1" type="ORF">PCON_06113</name>
</gene>
<evidence type="ECO:0000313" key="1">
    <source>
        <dbReference type="EMBL" id="CCX06526.1"/>
    </source>
</evidence>
<accession>U4KXJ8</accession>
<evidence type="ECO:0000313" key="2">
    <source>
        <dbReference type="Proteomes" id="UP000018144"/>
    </source>
</evidence>
<proteinExistence type="predicted"/>
<protein>
    <submittedName>
        <fullName evidence="1">Uncharacterized protein</fullName>
    </submittedName>
</protein>
<dbReference type="EMBL" id="HF935294">
    <property type="protein sequence ID" value="CCX06526.1"/>
    <property type="molecule type" value="Genomic_DNA"/>
</dbReference>
<keyword evidence="2" id="KW-1185">Reference proteome</keyword>
<reference evidence="1 2" key="1">
    <citation type="journal article" date="2013" name="PLoS Genet.">
        <title>The genome and development-dependent transcriptomes of Pyronema confluens: a window into fungal evolution.</title>
        <authorList>
            <person name="Traeger S."/>
            <person name="Altegoer F."/>
            <person name="Freitag M."/>
            <person name="Gabaldon T."/>
            <person name="Kempken F."/>
            <person name="Kumar A."/>
            <person name="Marcet-Houben M."/>
            <person name="Poggeler S."/>
            <person name="Stajich J.E."/>
            <person name="Nowrousian M."/>
        </authorList>
    </citation>
    <scope>NUCLEOTIDE SEQUENCE [LARGE SCALE GENOMIC DNA]</scope>
    <source>
        <strain evidence="2">CBS 100304</strain>
        <tissue evidence="1">Vegetative mycelium</tissue>
    </source>
</reference>
<dbReference type="AlphaFoldDB" id="U4KXJ8"/>